<sequence length="206" mass="23434">MIELKFVALLLQNLLDMIMGSTLAKCAATDLAIQWVGWALASAFKTEKFYDLAALWVFVTLLPTLILNSERRDEPLGPRDYIGWGIWGLGFATEAIADQQKWNFRSDPDNAGKFIHHGLWAYSRHPNYLGEILQWSGLFLSASSVMRGPQYLSAVSPLFVWFLLRHVSGIPILEKQAMKKWGSDPAFQNYIKNTPLLWPFPKFKGE</sequence>
<name>A0A3N0YAE1_ANAGA</name>
<organism evidence="1 2">
    <name type="scientific">Anabarilius grahami</name>
    <name type="common">Kanglang fish</name>
    <name type="synonym">Barilius grahami</name>
    <dbReference type="NCBI Taxonomy" id="495550"/>
    <lineage>
        <taxon>Eukaryota</taxon>
        <taxon>Metazoa</taxon>
        <taxon>Chordata</taxon>
        <taxon>Craniata</taxon>
        <taxon>Vertebrata</taxon>
        <taxon>Euteleostomi</taxon>
        <taxon>Actinopterygii</taxon>
        <taxon>Neopterygii</taxon>
        <taxon>Teleostei</taxon>
        <taxon>Ostariophysi</taxon>
        <taxon>Cypriniformes</taxon>
        <taxon>Xenocyprididae</taxon>
        <taxon>Xenocypridinae</taxon>
        <taxon>Xenocypridinae incertae sedis</taxon>
        <taxon>Anabarilius</taxon>
    </lineage>
</organism>
<evidence type="ECO:0000313" key="2">
    <source>
        <dbReference type="Proteomes" id="UP000281406"/>
    </source>
</evidence>
<dbReference type="PANTHER" id="PTHR32251">
    <property type="entry name" value="3-OXO-5-ALPHA-STEROID 4-DEHYDROGENASE"/>
    <property type="match status" value="1"/>
</dbReference>
<dbReference type="InterPro" id="IPR010721">
    <property type="entry name" value="UstE-like"/>
</dbReference>
<dbReference type="Proteomes" id="UP000281406">
    <property type="component" value="Unassembled WGS sequence"/>
</dbReference>
<keyword evidence="2" id="KW-1185">Reference proteome</keyword>
<dbReference type="AlphaFoldDB" id="A0A3N0YAE1"/>
<dbReference type="GO" id="GO:0016020">
    <property type="term" value="C:membrane"/>
    <property type="evidence" value="ECO:0007669"/>
    <property type="project" value="TreeGrafter"/>
</dbReference>
<gene>
    <name evidence="1" type="ORF">DPX16_18570</name>
</gene>
<comment type="caution">
    <text evidence="1">The sequence shown here is derived from an EMBL/GenBank/DDBJ whole genome shotgun (WGS) entry which is preliminary data.</text>
</comment>
<dbReference type="Gene3D" id="1.20.120.1630">
    <property type="match status" value="1"/>
</dbReference>
<dbReference type="EMBL" id="RJVU01048457">
    <property type="protein sequence ID" value="ROL43167.1"/>
    <property type="molecule type" value="Genomic_DNA"/>
</dbReference>
<dbReference type="OrthoDB" id="67965at2759"/>
<accession>A0A3N0YAE1</accession>
<dbReference type="PROSITE" id="PS50244">
    <property type="entry name" value="S5A_REDUCTASE"/>
    <property type="match status" value="1"/>
</dbReference>
<protein>
    <submittedName>
        <fullName evidence="1">Uncharacterized protein</fullName>
    </submittedName>
</protein>
<proteinExistence type="predicted"/>
<dbReference type="Pfam" id="PF06966">
    <property type="entry name" value="DUF1295"/>
    <property type="match status" value="1"/>
</dbReference>
<reference evidence="1 2" key="1">
    <citation type="submission" date="2018-10" db="EMBL/GenBank/DDBJ databases">
        <title>Genome assembly for a Yunnan-Guizhou Plateau 3E fish, Anabarilius grahami (Regan), and its evolutionary and genetic applications.</title>
        <authorList>
            <person name="Jiang W."/>
        </authorList>
    </citation>
    <scope>NUCLEOTIDE SEQUENCE [LARGE SCALE GENOMIC DNA]</scope>
    <source>
        <strain evidence="1">AG-KIZ</strain>
        <tissue evidence="1">Muscle</tissue>
    </source>
</reference>
<evidence type="ECO:0000313" key="1">
    <source>
        <dbReference type="EMBL" id="ROL43167.1"/>
    </source>
</evidence>
<dbReference type="PANTHER" id="PTHR32251:SF17">
    <property type="entry name" value="STEROID 5-ALPHA REDUCTASE C-TERMINAL DOMAIN-CONTAINING PROTEIN"/>
    <property type="match status" value="1"/>
</dbReference>